<comment type="caution">
    <text evidence="8">The sequence shown here is derived from an EMBL/GenBank/DDBJ whole genome shotgun (WGS) entry which is preliminary data.</text>
</comment>
<keyword evidence="5" id="KW-0687">Ribonucleoprotein</keyword>
<comment type="subcellular location">
    <subcellularLocation>
        <location evidence="1">Mitochondrion</location>
    </subcellularLocation>
</comment>
<evidence type="ECO:0000256" key="3">
    <source>
        <dbReference type="ARBA" id="ARBA00022980"/>
    </source>
</evidence>
<proteinExistence type="inferred from homology"/>
<protein>
    <recommendedName>
        <fullName evidence="6">Small ribosomal subunit protein mS33</fullName>
    </recommendedName>
</protein>
<keyword evidence="9" id="KW-1185">Reference proteome</keyword>
<feature type="compositionally biased region" description="Polar residues" evidence="7">
    <location>
        <begin position="308"/>
        <end position="321"/>
    </location>
</feature>
<evidence type="ECO:0000256" key="1">
    <source>
        <dbReference type="ARBA" id="ARBA00004173"/>
    </source>
</evidence>
<evidence type="ECO:0000256" key="5">
    <source>
        <dbReference type="ARBA" id="ARBA00023274"/>
    </source>
</evidence>
<dbReference type="PANTHER" id="PTHR13362">
    <property type="entry name" value="MITOCHONDRIAL RIBOSOMAL PROTEIN S33"/>
    <property type="match status" value="1"/>
</dbReference>
<reference evidence="8 9" key="1">
    <citation type="journal article" date="2024" name="Microbiol. Resour. Announc.">
        <title>Genome annotations for the ascomycete fungi Trichoderma harzianum, Trichoderma aggressivum, and Purpureocillium lilacinum.</title>
        <authorList>
            <person name="Beijen E.P.W."/>
            <person name="Ohm R.A."/>
        </authorList>
    </citation>
    <scope>NUCLEOTIDE SEQUENCE [LARGE SCALE GENOMIC DNA]</scope>
    <source>
        <strain evidence="8 9">CBS 150709</strain>
    </source>
</reference>
<evidence type="ECO:0000313" key="9">
    <source>
        <dbReference type="Proteomes" id="UP001287286"/>
    </source>
</evidence>
<keyword evidence="4" id="KW-0496">Mitochondrion</keyword>
<feature type="compositionally biased region" description="Basic residues" evidence="7">
    <location>
        <begin position="86"/>
        <end position="95"/>
    </location>
</feature>
<comment type="similarity">
    <text evidence="2">Belongs to the mitochondrion-specific ribosomal protein mS33 family.</text>
</comment>
<dbReference type="PANTHER" id="PTHR13362:SF2">
    <property type="entry name" value="SMALL RIBOSOMAL SUBUNIT PROTEIN MS33"/>
    <property type="match status" value="1"/>
</dbReference>
<keyword evidence="3" id="KW-0689">Ribosomal protein</keyword>
<organism evidence="8 9">
    <name type="scientific">Purpureocillium lilacinum</name>
    <name type="common">Paecilomyces lilacinus</name>
    <dbReference type="NCBI Taxonomy" id="33203"/>
    <lineage>
        <taxon>Eukaryota</taxon>
        <taxon>Fungi</taxon>
        <taxon>Dikarya</taxon>
        <taxon>Ascomycota</taxon>
        <taxon>Pezizomycotina</taxon>
        <taxon>Sordariomycetes</taxon>
        <taxon>Hypocreomycetidae</taxon>
        <taxon>Hypocreales</taxon>
        <taxon>Ophiocordycipitaceae</taxon>
        <taxon>Purpureocillium</taxon>
    </lineage>
</organism>
<evidence type="ECO:0000313" key="8">
    <source>
        <dbReference type="EMBL" id="KAK4095085.1"/>
    </source>
</evidence>
<evidence type="ECO:0000256" key="2">
    <source>
        <dbReference type="ARBA" id="ARBA00008970"/>
    </source>
</evidence>
<dbReference type="Proteomes" id="UP001287286">
    <property type="component" value="Unassembled WGS sequence"/>
</dbReference>
<name>A0ABR0CFR0_PURLI</name>
<evidence type="ECO:0000256" key="6">
    <source>
        <dbReference type="ARBA" id="ARBA00035132"/>
    </source>
</evidence>
<sequence>MSVPRARIVELMKAQCQVFATTFNPEGARMGNKVLRQRLKGPAVAAYYPRKTATIKDVKREFGPILATWDDAEEDRFEYIEELKQRGKSAPKKKTGPPGADGRPPWLSGSLWLGLGLADDQKLSLGSARRNRRTVFICGRPPGPYSWGRHPLLTIAEYVPASSPHGTQPRGICDQHASDIGHAPSLSSNASLALGDLQAVLSAIIAVIAKEWVANKPGTGATVYLPSEQGDLQRPGRTLQLLLRDLSPEICSGCAIRCAVLARSLNTPLPAGAQSGALQLAQVRHWRPRAQVGVAHRTASRQVLLPSFRTSPPQKNSNLPSLLTRLA</sequence>
<evidence type="ECO:0000256" key="7">
    <source>
        <dbReference type="SAM" id="MobiDB-lite"/>
    </source>
</evidence>
<gene>
    <name evidence="8" type="ORF">Purlil1_781</name>
</gene>
<accession>A0ABR0CFR0</accession>
<dbReference type="EMBL" id="JAWRVI010000002">
    <property type="protein sequence ID" value="KAK4095085.1"/>
    <property type="molecule type" value="Genomic_DNA"/>
</dbReference>
<feature type="region of interest" description="Disordered" evidence="7">
    <location>
        <begin position="84"/>
        <end position="105"/>
    </location>
</feature>
<feature type="region of interest" description="Disordered" evidence="7">
    <location>
        <begin position="307"/>
        <end position="327"/>
    </location>
</feature>
<dbReference type="InterPro" id="IPR013219">
    <property type="entry name" value="Ribosomal_mS33"/>
</dbReference>
<dbReference type="Pfam" id="PF08293">
    <property type="entry name" value="MRP-S33"/>
    <property type="match status" value="1"/>
</dbReference>
<evidence type="ECO:0000256" key="4">
    <source>
        <dbReference type="ARBA" id="ARBA00023128"/>
    </source>
</evidence>